<dbReference type="SMART" id="SM00382">
    <property type="entry name" value="AAA"/>
    <property type="match status" value="1"/>
</dbReference>
<dbReference type="GO" id="GO:0005524">
    <property type="term" value="F:ATP binding"/>
    <property type="evidence" value="ECO:0007669"/>
    <property type="project" value="UniProtKB-KW"/>
</dbReference>
<evidence type="ECO:0000259" key="10">
    <source>
        <dbReference type="PROSITE" id="PS50929"/>
    </source>
</evidence>
<evidence type="ECO:0000256" key="3">
    <source>
        <dbReference type="ARBA" id="ARBA00022741"/>
    </source>
</evidence>
<keyword evidence="3" id="KW-0547">Nucleotide-binding</keyword>
<dbReference type="PROSITE" id="PS50929">
    <property type="entry name" value="ABC_TM1F"/>
    <property type="match status" value="1"/>
</dbReference>
<dbReference type="Gene3D" id="3.40.50.300">
    <property type="entry name" value="P-loop containing nucleotide triphosphate hydrolases"/>
    <property type="match status" value="1"/>
</dbReference>
<dbReference type="PANTHER" id="PTHR43394">
    <property type="entry name" value="ATP-DEPENDENT PERMEASE MDL1, MITOCHONDRIAL"/>
    <property type="match status" value="1"/>
</dbReference>
<evidence type="ECO:0000313" key="11">
    <source>
        <dbReference type="EMBL" id="WUS56193.1"/>
    </source>
</evidence>
<keyword evidence="4 11" id="KW-0067">ATP-binding</keyword>
<accession>A0ABZ1W5X9</accession>
<evidence type="ECO:0000256" key="1">
    <source>
        <dbReference type="ARBA" id="ARBA00004651"/>
    </source>
</evidence>
<dbReference type="InterPro" id="IPR027417">
    <property type="entry name" value="P-loop_NTPase"/>
</dbReference>
<feature type="domain" description="ABC transporter" evidence="9">
    <location>
        <begin position="347"/>
        <end position="581"/>
    </location>
</feature>
<dbReference type="InterPro" id="IPR039421">
    <property type="entry name" value="Type_1_exporter"/>
</dbReference>
<feature type="region of interest" description="Disordered" evidence="7">
    <location>
        <begin position="562"/>
        <end position="581"/>
    </location>
</feature>
<dbReference type="Pfam" id="PF00005">
    <property type="entry name" value="ABC_tran"/>
    <property type="match status" value="1"/>
</dbReference>
<dbReference type="Pfam" id="PF00664">
    <property type="entry name" value="ABC_membrane"/>
    <property type="match status" value="1"/>
</dbReference>
<dbReference type="InterPro" id="IPR036640">
    <property type="entry name" value="ABC1_TM_sf"/>
</dbReference>
<feature type="transmembrane region" description="Helical" evidence="8">
    <location>
        <begin position="166"/>
        <end position="185"/>
    </location>
</feature>
<dbReference type="SUPFAM" id="SSF90123">
    <property type="entry name" value="ABC transporter transmembrane region"/>
    <property type="match status" value="1"/>
</dbReference>
<feature type="transmembrane region" description="Helical" evidence="8">
    <location>
        <begin position="31"/>
        <end position="55"/>
    </location>
</feature>
<dbReference type="RefSeq" id="WP_329499200.1">
    <property type="nucleotide sequence ID" value="NZ_CP108460.1"/>
</dbReference>
<gene>
    <name evidence="11" type="ORF">OG469_12020</name>
</gene>
<dbReference type="Proteomes" id="UP001432014">
    <property type="component" value="Chromosome"/>
</dbReference>
<sequence>MAEQPLLQDEADQRAVLRRAAPYLRPHRGRLAVALGVGLADSAALVAVAPLIGLAADSLDDGDRGGLGLAVALLVALAAAQLVLARVGELLLIKGGEQVVRTLREQAVENLATAPLRFLETHRSGELLRRATGEVAALAAFVRLHLRNMVASAATLVFTLVMLAGYSWLLLLVQLAVFLPLTLLVTRWFQRDAGAAFGGKAGAEATVAATFSETLTAREALQTSRGLTGWTGRFERENTHAVGAARRAVRVENRIDLVSLIEGAALVVLLLAGGWLVDRDSVSLGTVVVFVVAGRNLFDSFAEISQLVGEVQTARTGLARLLDLLAATRPQGAPTQAPAGLPARGDLRCVDVEYAYRADGRTLHGISLDFPEGSRTGVVGETGSGKTTLSKLLCGLYRPDGGAVTFAGTDLADLPEAELRRRIVLVPQEVRMVSGTIADNLALVQGGPDRARIGRTVDQLGLRGWMEDLPGGLDAEVGQRGGNLSAGERQILGLVRAVLADPAVLVLDEATADIDPVTAARLEHALDELRADCTLVVIAHRPATIARMPRVVRLDGGRLLVDEPAGGGPDGGTMTGPKSAG</sequence>
<evidence type="ECO:0000256" key="8">
    <source>
        <dbReference type="SAM" id="Phobius"/>
    </source>
</evidence>
<feature type="domain" description="ABC transmembrane type-1" evidence="10">
    <location>
        <begin position="32"/>
        <end position="313"/>
    </location>
</feature>
<name>A0ABZ1W5X9_9ACTN</name>
<proteinExistence type="predicted"/>
<reference evidence="11 12" key="1">
    <citation type="submission" date="2022-10" db="EMBL/GenBank/DDBJ databases">
        <title>The complete genomes of actinobacterial strains from the NBC collection.</title>
        <authorList>
            <person name="Joergensen T.S."/>
            <person name="Alvarez Arevalo M."/>
            <person name="Sterndorff E.B."/>
            <person name="Faurdal D."/>
            <person name="Vuksanovic O."/>
            <person name="Mourched A.-S."/>
            <person name="Charusanti P."/>
            <person name="Shaw S."/>
            <person name="Blin K."/>
            <person name="Weber T."/>
        </authorList>
    </citation>
    <scope>NUCLEOTIDE SEQUENCE [LARGE SCALE GENOMIC DNA]</scope>
    <source>
        <strain evidence="11 12">NBC_01247</strain>
    </source>
</reference>
<feature type="compositionally biased region" description="Gly residues" evidence="7">
    <location>
        <begin position="565"/>
        <end position="574"/>
    </location>
</feature>
<dbReference type="EMBL" id="CP108482">
    <property type="protein sequence ID" value="WUS56193.1"/>
    <property type="molecule type" value="Genomic_DNA"/>
</dbReference>
<evidence type="ECO:0000256" key="4">
    <source>
        <dbReference type="ARBA" id="ARBA00022840"/>
    </source>
</evidence>
<protein>
    <submittedName>
        <fullName evidence="11">ABC transporter ATP-binding protein/permease</fullName>
    </submittedName>
</protein>
<evidence type="ECO:0000259" key="9">
    <source>
        <dbReference type="PROSITE" id="PS50893"/>
    </source>
</evidence>
<dbReference type="InterPro" id="IPR003593">
    <property type="entry name" value="AAA+_ATPase"/>
</dbReference>
<keyword evidence="5 8" id="KW-1133">Transmembrane helix</keyword>
<keyword evidence="2 8" id="KW-0812">Transmembrane</keyword>
<dbReference type="Gene3D" id="1.20.1560.10">
    <property type="entry name" value="ABC transporter type 1, transmembrane domain"/>
    <property type="match status" value="1"/>
</dbReference>
<evidence type="ECO:0000256" key="7">
    <source>
        <dbReference type="SAM" id="MobiDB-lite"/>
    </source>
</evidence>
<evidence type="ECO:0000256" key="5">
    <source>
        <dbReference type="ARBA" id="ARBA00022989"/>
    </source>
</evidence>
<organism evidence="11 12">
    <name type="scientific">Kitasatospora herbaricolor</name>
    <dbReference type="NCBI Taxonomy" id="68217"/>
    <lineage>
        <taxon>Bacteria</taxon>
        <taxon>Bacillati</taxon>
        <taxon>Actinomycetota</taxon>
        <taxon>Actinomycetes</taxon>
        <taxon>Kitasatosporales</taxon>
        <taxon>Streptomycetaceae</taxon>
        <taxon>Kitasatospora</taxon>
    </lineage>
</organism>
<dbReference type="PROSITE" id="PS50893">
    <property type="entry name" value="ABC_TRANSPORTER_2"/>
    <property type="match status" value="1"/>
</dbReference>
<dbReference type="CDD" id="cd07346">
    <property type="entry name" value="ABC_6TM_exporters"/>
    <property type="match status" value="1"/>
</dbReference>
<dbReference type="InterPro" id="IPR003439">
    <property type="entry name" value="ABC_transporter-like_ATP-bd"/>
</dbReference>
<dbReference type="PANTHER" id="PTHR43394:SF1">
    <property type="entry name" value="ATP-BINDING CASSETTE SUB-FAMILY B MEMBER 10, MITOCHONDRIAL"/>
    <property type="match status" value="1"/>
</dbReference>
<keyword evidence="6 8" id="KW-0472">Membrane</keyword>
<comment type="subcellular location">
    <subcellularLocation>
        <location evidence="1">Cell membrane</location>
        <topology evidence="1">Multi-pass membrane protein</topology>
    </subcellularLocation>
</comment>
<evidence type="ECO:0000256" key="2">
    <source>
        <dbReference type="ARBA" id="ARBA00022692"/>
    </source>
</evidence>
<keyword evidence="12" id="KW-1185">Reference proteome</keyword>
<feature type="transmembrane region" description="Helical" evidence="8">
    <location>
        <begin position="67"/>
        <end position="85"/>
    </location>
</feature>
<dbReference type="InterPro" id="IPR011527">
    <property type="entry name" value="ABC1_TM_dom"/>
</dbReference>
<dbReference type="SUPFAM" id="SSF52540">
    <property type="entry name" value="P-loop containing nucleoside triphosphate hydrolases"/>
    <property type="match status" value="1"/>
</dbReference>
<evidence type="ECO:0000313" key="12">
    <source>
        <dbReference type="Proteomes" id="UP001432014"/>
    </source>
</evidence>
<evidence type="ECO:0000256" key="6">
    <source>
        <dbReference type="ARBA" id="ARBA00023136"/>
    </source>
</evidence>